<dbReference type="STRING" id="48269.A0A183MZE3"/>
<organism evidence="1 2">
    <name type="scientific">Schistosoma margrebowiei</name>
    <dbReference type="NCBI Taxonomy" id="48269"/>
    <lineage>
        <taxon>Eukaryota</taxon>
        <taxon>Metazoa</taxon>
        <taxon>Spiralia</taxon>
        <taxon>Lophotrochozoa</taxon>
        <taxon>Platyhelminthes</taxon>
        <taxon>Trematoda</taxon>
        <taxon>Digenea</taxon>
        <taxon>Strigeidida</taxon>
        <taxon>Schistosomatoidea</taxon>
        <taxon>Schistosomatidae</taxon>
        <taxon>Schistosoma</taxon>
    </lineage>
</organism>
<proteinExistence type="predicted"/>
<dbReference type="Proteomes" id="UP000277204">
    <property type="component" value="Unassembled WGS sequence"/>
</dbReference>
<accession>A0A183MZE3</accession>
<dbReference type="AlphaFoldDB" id="A0A183MZE3"/>
<dbReference type="EMBL" id="UZAI01018699">
    <property type="protein sequence ID" value="VDP39457.1"/>
    <property type="molecule type" value="Genomic_DNA"/>
</dbReference>
<evidence type="ECO:0000313" key="1">
    <source>
        <dbReference type="EMBL" id="VDP39457.1"/>
    </source>
</evidence>
<evidence type="ECO:0000313" key="2">
    <source>
        <dbReference type="Proteomes" id="UP000277204"/>
    </source>
</evidence>
<reference evidence="1 2" key="1">
    <citation type="submission" date="2018-11" db="EMBL/GenBank/DDBJ databases">
        <authorList>
            <consortium name="Pathogen Informatics"/>
        </authorList>
    </citation>
    <scope>NUCLEOTIDE SEQUENCE [LARGE SCALE GENOMIC DNA]</scope>
    <source>
        <strain evidence="1 2">Zambia</strain>
    </source>
</reference>
<protein>
    <submittedName>
        <fullName evidence="1">Uncharacterized protein</fullName>
    </submittedName>
</protein>
<sequence length="130" mass="15173">MDNLNGSIENTTINITDDIDLPSLRVPDMKRIKNARKERANQLKEWQIYDKKMQKESEKLQKKGLSPLNDRRHYNSNRVVKFPQSLIFLEAAARGDLDEGHKLKAFINLVCSMSNSRQFSIILFLLWPLE</sequence>
<keyword evidence="2" id="KW-1185">Reference proteome</keyword>
<name>A0A183MZE3_9TREM</name>
<gene>
    <name evidence="1" type="ORF">SMRZ_LOCUS21418</name>
</gene>